<keyword evidence="4" id="KW-0067">ATP-binding</keyword>
<dbReference type="Pfam" id="PF04265">
    <property type="entry name" value="TPK_B1_binding"/>
    <property type="match status" value="1"/>
</dbReference>
<dbReference type="SUPFAM" id="SSF63999">
    <property type="entry name" value="Thiamin pyrophosphokinase, catalytic domain"/>
    <property type="match status" value="1"/>
</dbReference>
<evidence type="ECO:0000259" key="6">
    <source>
        <dbReference type="SMART" id="SM00983"/>
    </source>
</evidence>
<dbReference type="CDD" id="cd07995">
    <property type="entry name" value="TPK"/>
    <property type="match status" value="1"/>
</dbReference>
<name>A0A9D1RDD9_9FIRM</name>
<dbReference type="EC" id="2.7.6.2" evidence="5"/>
<dbReference type="GO" id="GO:0004788">
    <property type="term" value="F:thiamine diphosphokinase activity"/>
    <property type="evidence" value="ECO:0007669"/>
    <property type="project" value="UniProtKB-UniRule"/>
</dbReference>
<evidence type="ECO:0000313" key="7">
    <source>
        <dbReference type="EMBL" id="HIW85400.1"/>
    </source>
</evidence>
<protein>
    <recommendedName>
        <fullName evidence="5">Thiamine diphosphokinase</fullName>
        <ecNumber evidence="5">2.7.6.2</ecNumber>
    </recommendedName>
</protein>
<dbReference type="SUPFAM" id="SSF63862">
    <property type="entry name" value="Thiamin pyrophosphokinase, substrate-binding domain"/>
    <property type="match status" value="1"/>
</dbReference>
<evidence type="ECO:0000256" key="5">
    <source>
        <dbReference type="NCBIfam" id="TIGR01378"/>
    </source>
</evidence>
<dbReference type="Gene3D" id="3.40.50.10240">
    <property type="entry name" value="Thiamin pyrophosphokinase, catalytic domain"/>
    <property type="match status" value="1"/>
</dbReference>
<dbReference type="InterPro" id="IPR007371">
    <property type="entry name" value="TPK_catalytic"/>
</dbReference>
<keyword evidence="1 7" id="KW-0808">Transferase</keyword>
<proteinExistence type="predicted"/>
<evidence type="ECO:0000256" key="4">
    <source>
        <dbReference type="ARBA" id="ARBA00022840"/>
    </source>
</evidence>
<gene>
    <name evidence="7" type="ORF">IAA48_02800</name>
</gene>
<dbReference type="InterPro" id="IPR036759">
    <property type="entry name" value="TPK_catalytic_sf"/>
</dbReference>
<keyword evidence="3" id="KW-0418">Kinase</keyword>
<dbReference type="GO" id="GO:0009229">
    <property type="term" value="P:thiamine diphosphate biosynthetic process"/>
    <property type="evidence" value="ECO:0007669"/>
    <property type="project" value="InterPro"/>
</dbReference>
<evidence type="ECO:0000256" key="3">
    <source>
        <dbReference type="ARBA" id="ARBA00022777"/>
    </source>
</evidence>
<reference evidence="7" key="1">
    <citation type="journal article" date="2021" name="PeerJ">
        <title>Extensive microbial diversity within the chicken gut microbiome revealed by metagenomics and culture.</title>
        <authorList>
            <person name="Gilroy R."/>
            <person name="Ravi A."/>
            <person name="Getino M."/>
            <person name="Pursley I."/>
            <person name="Horton D.L."/>
            <person name="Alikhan N.F."/>
            <person name="Baker D."/>
            <person name="Gharbi K."/>
            <person name="Hall N."/>
            <person name="Watson M."/>
            <person name="Adriaenssens E.M."/>
            <person name="Foster-Nyarko E."/>
            <person name="Jarju S."/>
            <person name="Secka A."/>
            <person name="Antonio M."/>
            <person name="Oren A."/>
            <person name="Chaudhuri R.R."/>
            <person name="La Ragione R."/>
            <person name="Hildebrand F."/>
            <person name="Pallen M.J."/>
        </authorList>
    </citation>
    <scope>NUCLEOTIDE SEQUENCE</scope>
    <source>
        <strain evidence="7">421</strain>
    </source>
</reference>
<dbReference type="GO" id="GO:0006772">
    <property type="term" value="P:thiamine metabolic process"/>
    <property type="evidence" value="ECO:0007669"/>
    <property type="project" value="UniProtKB-UniRule"/>
</dbReference>
<evidence type="ECO:0000313" key="8">
    <source>
        <dbReference type="Proteomes" id="UP000824205"/>
    </source>
</evidence>
<feature type="domain" description="Thiamin pyrophosphokinase thiamin-binding" evidence="6">
    <location>
        <begin position="141"/>
        <end position="199"/>
    </location>
</feature>
<dbReference type="PANTHER" id="PTHR41299">
    <property type="entry name" value="THIAMINE PYROPHOSPHOKINASE"/>
    <property type="match status" value="1"/>
</dbReference>
<dbReference type="GO" id="GO:0005524">
    <property type="term" value="F:ATP binding"/>
    <property type="evidence" value="ECO:0007669"/>
    <property type="project" value="UniProtKB-KW"/>
</dbReference>
<dbReference type="InterPro" id="IPR006282">
    <property type="entry name" value="Thi_PPkinase"/>
</dbReference>
<dbReference type="InterPro" id="IPR007373">
    <property type="entry name" value="Thiamin_PyroPKinase_B1-bd"/>
</dbReference>
<dbReference type="SMART" id="SM00983">
    <property type="entry name" value="TPK_B1_binding"/>
    <property type="match status" value="1"/>
</dbReference>
<sequence length="205" mass="22656">MKYTIIAGAPNQDPDFLKKTIDPDSYIIAADSGYIYSKSAGFEPDLIIGDFDSSDMPVCDAEILRLPHEKDDTDTFYCMKEAVKRGADEVEIFCALGGRADHTLSNIFNLEYLLRNHVRASIISDKCVLTLHKKSFEIHKGKYAYFSLFALGGDVTGLSIKGAAYELSDFTLSSFSSIGQSNEFKNDTVKITFDSGCILLILSND</sequence>
<keyword evidence="2" id="KW-0547">Nucleotide-binding</keyword>
<organism evidence="7 8">
    <name type="scientific">Candidatus Eubacterium faecipullorum</name>
    <dbReference type="NCBI Taxonomy" id="2838571"/>
    <lineage>
        <taxon>Bacteria</taxon>
        <taxon>Bacillati</taxon>
        <taxon>Bacillota</taxon>
        <taxon>Clostridia</taxon>
        <taxon>Eubacteriales</taxon>
        <taxon>Eubacteriaceae</taxon>
        <taxon>Eubacterium</taxon>
    </lineage>
</organism>
<evidence type="ECO:0000256" key="2">
    <source>
        <dbReference type="ARBA" id="ARBA00022741"/>
    </source>
</evidence>
<dbReference type="GO" id="GO:0016301">
    <property type="term" value="F:kinase activity"/>
    <property type="evidence" value="ECO:0007669"/>
    <property type="project" value="UniProtKB-KW"/>
</dbReference>
<dbReference type="Pfam" id="PF04263">
    <property type="entry name" value="TPK_catalytic"/>
    <property type="match status" value="1"/>
</dbReference>
<dbReference type="NCBIfam" id="TIGR01378">
    <property type="entry name" value="thi_PPkinase"/>
    <property type="match status" value="1"/>
</dbReference>
<dbReference type="GO" id="GO:0030975">
    <property type="term" value="F:thiamine binding"/>
    <property type="evidence" value="ECO:0007669"/>
    <property type="project" value="InterPro"/>
</dbReference>
<dbReference type="PANTHER" id="PTHR41299:SF1">
    <property type="entry name" value="THIAMINE PYROPHOSPHOKINASE"/>
    <property type="match status" value="1"/>
</dbReference>
<comment type="caution">
    <text evidence="7">The sequence shown here is derived from an EMBL/GenBank/DDBJ whole genome shotgun (WGS) entry which is preliminary data.</text>
</comment>
<evidence type="ECO:0000256" key="1">
    <source>
        <dbReference type="ARBA" id="ARBA00022679"/>
    </source>
</evidence>
<reference evidence="7" key="2">
    <citation type="submission" date="2021-04" db="EMBL/GenBank/DDBJ databases">
        <authorList>
            <person name="Gilroy R."/>
        </authorList>
    </citation>
    <scope>NUCLEOTIDE SEQUENCE</scope>
    <source>
        <strain evidence="7">421</strain>
    </source>
</reference>
<dbReference type="Proteomes" id="UP000824205">
    <property type="component" value="Unassembled WGS sequence"/>
</dbReference>
<dbReference type="InterPro" id="IPR053149">
    <property type="entry name" value="TPK"/>
</dbReference>
<dbReference type="AlphaFoldDB" id="A0A9D1RDD9"/>
<accession>A0A9D1RDD9</accession>
<dbReference type="EMBL" id="DXGE01000011">
    <property type="protein sequence ID" value="HIW85400.1"/>
    <property type="molecule type" value="Genomic_DNA"/>
</dbReference>
<dbReference type="InterPro" id="IPR036371">
    <property type="entry name" value="TPK_B1-bd_sf"/>
</dbReference>